<gene>
    <name evidence="1" type="ORF">NPIL_359311</name>
</gene>
<comment type="caution">
    <text evidence="1">The sequence shown here is derived from an EMBL/GenBank/DDBJ whole genome shotgun (WGS) entry which is preliminary data.</text>
</comment>
<evidence type="ECO:0000313" key="1">
    <source>
        <dbReference type="EMBL" id="GFT81286.1"/>
    </source>
</evidence>
<dbReference type="EMBL" id="BMAW01072115">
    <property type="protein sequence ID" value="GFT81286.1"/>
    <property type="molecule type" value="Genomic_DNA"/>
</dbReference>
<keyword evidence="2" id="KW-1185">Reference proteome</keyword>
<accession>A0A8X6PPB8</accession>
<evidence type="ECO:0000313" key="2">
    <source>
        <dbReference type="Proteomes" id="UP000887013"/>
    </source>
</evidence>
<proteinExistence type="predicted"/>
<dbReference type="Proteomes" id="UP000887013">
    <property type="component" value="Unassembled WGS sequence"/>
</dbReference>
<sequence>MFIDHLPYYNANRLSQSMNTQSPYIDCKAPKDSVAVCKCLSKLEYGRMKAHRRVRLITLHSLSCQNRNAREAQIAQIYRINATTRNNGNMLGLSNCLIRVLLEQSSNFLRSLL</sequence>
<name>A0A8X6PPB8_NEPPI</name>
<reference evidence="1" key="1">
    <citation type="submission" date="2020-08" db="EMBL/GenBank/DDBJ databases">
        <title>Multicomponent nature underlies the extraordinary mechanical properties of spider dragline silk.</title>
        <authorList>
            <person name="Kono N."/>
            <person name="Nakamura H."/>
            <person name="Mori M."/>
            <person name="Yoshida Y."/>
            <person name="Ohtoshi R."/>
            <person name="Malay A.D."/>
            <person name="Moran D.A.P."/>
            <person name="Tomita M."/>
            <person name="Numata K."/>
            <person name="Arakawa K."/>
        </authorList>
    </citation>
    <scope>NUCLEOTIDE SEQUENCE</scope>
</reference>
<dbReference type="AlphaFoldDB" id="A0A8X6PPB8"/>
<protein>
    <submittedName>
        <fullName evidence="1">Uncharacterized protein</fullName>
    </submittedName>
</protein>
<organism evidence="1 2">
    <name type="scientific">Nephila pilipes</name>
    <name type="common">Giant wood spider</name>
    <name type="synonym">Nephila maculata</name>
    <dbReference type="NCBI Taxonomy" id="299642"/>
    <lineage>
        <taxon>Eukaryota</taxon>
        <taxon>Metazoa</taxon>
        <taxon>Ecdysozoa</taxon>
        <taxon>Arthropoda</taxon>
        <taxon>Chelicerata</taxon>
        <taxon>Arachnida</taxon>
        <taxon>Araneae</taxon>
        <taxon>Araneomorphae</taxon>
        <taxon>Entelegynae</taxon>
        <taxon>Araneoidea</taxon>
        <taxon>Nephilidae</taxon>
        <taxon>Nephila</taxon>
    </lineage>
</organism>